<dbReference type="GO" id="GO:0006099">
    <property type="term" value="P:tricarboxylic acid cycle"/>
    <property type="evidence" value="ECO:0007669"/>
    <property type="project" value="InterPro"/>
</dbReference>
<evidence type="ECO:0000256" key="1">
    <source>
        <dbReference type="ARBA" id="ARBA00004050"/>
    </source>
</evidence>
<keyword evidence="15" id="KW-1185">Reference proteome</keyword>
<evidence type="ECO:0000256" key="9">
    <source>
        <dbReference type="ARBA" id="ARBA00023004"/>
    </source>
</evidence>
<comment type="similarity">
    <text evidence="3">Belongs to the cytochrome b560 family.</text>
</comment>
<dbReference type="Pfam" id="PF01127">
    <property type="entry name" value="Sdh_cyt"/>
    <property type="match status" value="1"/>
</dbReference>
<dbReference type="PANTHER" id="PTHR10978">
    <property type="entry name" value="SUCCINATE DEHYDROGENASE CYTOCHROME B560 SUBUNIT"/>
    <property type="match status" value="1"/>
</dbReference>
<keyword evidence="5 12" id="KW-0349">Heme</keyword>
<comment type="function">
    <text evidence="1">Membrane-anchoring subunit of succinate dehydrogenase (SDH).</text>
</comment>
<accession>A0A3A8B3L4</accession>
<dbReference type="Gene3D" id="1.20.1300.10">
    <property type="entry name" value="Fumarate reductase/succinate dehydrogenase, transmembrane subunit"/>
    <property type="match status" value="1"/>
</dbReference>
<name>A0A3A8B3L4_9RHOB</name>
<comment type="subcellular location">
    <subcellularLocation>
        <location evidence="2">Membrane</location>
        <topology evidence="2">Multi-pass membrane protein</topology>
    </subcellularLocation>
</comment>
<dbReference type="InterPro" id="IPR000701">
    <property type="entry name" value="SuccDH_FuR_B_TM-su"/>
</dbReference>
<feature type="binding site" description="axial binding residue" evidence="12">
    <location>
        <position position="86"/>
    </location>
    <ligand>
        <name>heme</name>
        <dbReference type="ChEBI" id="CHEBI:30413"/>
        <note>ligand shared with second transmembrane subunit</note>
    </ligand>
    <ligandPart>
        <name>Fe</name>
        <dbReference type="ChEBI" id="CHEBI:18248"/>
    </ligandPart>
</feature>
<comment type="cofactor">
    <cofactor evidence="12">
        <name>heme</name>
        <dbReference type="ChEBI" id="CHEBI:30413"/>
    </cofactor>
    <text evidence="12">The heme is bound between the two transmembrane subunits.</text>
</comment>
<evidence type="ECO:0000256" key="4">
    <source>
        <dbReference type="ARBA" id="ARBA00020076"/>
    </source>
</evidence>
<keyword evidence="8 13" id="KW-1133">Transmembrane helix</keyword>
<dbReference type="RefSeq" id="WP_121162930.1">
    <property type="nucleotide sequence ID" value="NZ_RAPE01000001.1"/>
</dbReference>
<evidence type="ECO:0000256" key="2">
    <source>
        <dbReference type="ARBA" id="ARBA00004141"/>
    </source>
</evidence>
<feature type="transmembrane region" description="Helical" evidence="13">
    <location>
        <begin position="70"/>
        <end position="89"/>
    </location>
</feature>
<dbReference type="GO" id="GO:0046872">
    <property type="term" value="F:metal ion binding"/>
    <property type="evidence" value="ECO:0007669"/>
    <property type="project" value="UniProtKB-KW"/>
</dbReference>
<organism evidence="14 15">
    <name type="scientific">Roseovarius spongiae</name>
    <dbReference type="NCBI Taxonomy" id="2320272"/>
    <lineage>
        <taxon>Bacteria</taxon>
        <taxon>Pseudomonadati</taxon>
        <taxon>Pseudomonadota</taxon>
        <taxon>Alphaproteobacteria</taxon>
        <taxon>Rhodobacterales</taxon>
        <taxon>Roseobacteraceae</taxon>
        <taxon>Roseovarius</taxon>
    </lineage>
</organism>
<dbReference type="NCBIfam" id="TIGR02970">
    <property type="entry name" value="succ_dehyd_cytB"/>
    <property type="match status" value="1"/>
</dbReference>
<dbReference type="EMBL" id="RAPE01000001">
    <property type="protein sequence ID" value="RKF16011.1"/>
    <property type="molecule type" value="Genomic_DNA"/>
</dbReference>
<evidence type="ECO:0000313" key="14">
    <source>
        <dbReference type="EMBL" id="RKF16011.1"/>
    </source>
</evidence>
<keyword evidence="9 12" id="KW-0408">Iron</keyword>
<evidence type="ECO:0000256" key="10">
    <source>
        <dbReference type="ARBA" id="ARBA00023136"/>
    </source>
</evidence>
<dbReference type="Proteomes" id="UP000281128">
    <property type="component" value="Unassembled WGS sequence"/>
</dbReference>
<keyword evidence="7 12" id="KW-0479">Metal-binding</keyword>
<evidence type="ECO:0000256" key="11">
    <source>
        <dbReference type="ARBA" id="ARBA00025912"/>
    </source>
</evidence>
<keyword evidence="6 13" id="KW-0812">Transmembrane</keyword>
<evidence type="ECO:0000256" key="13">
    <source>
        <dbReference type="SAM" id="Phobius"/>
    </source>
</evidence>
<dbReference type="PIRSF" id="PIRSF000178">
    <property type="entry name" value="SDH_cyt_b560"/>
    <property type="match status" value="1"/>
</dbReference>
<feature type="transmembrane region" description="Helical" evidence="13">
    <location>
        <begin position="110"/>
        <end position="128"/>
    </location>
</feature>
<dbReference type="GO" id="GO:0016020">
    <property type="term" value="C:membrane"/>
    <property type="evidence" value="ECO:0007669"/>
    <property type="project" value="UniProtKB-SubCell"/>
</dbReference>
<dbReference type="PROSITE" id="PS01001">
    <property type="entry name" value="SDH_CYT_2"/>
    <property type="match status" value="1"/>
</dbReference>
<dbReference type="AlphaFoldDB" id="A0A3A8B3L4"/>
<sequence length="129" mass="14399">MSDANQTERPLSPFMIGPYYRPQMTSMSSILTRITGNGLIVAVLLIVWWLLAAATGPEYFETANAFVTSWFGDLVFTLSLWAIWYHYLAGLRHLLFDAARGMDIVTAERLGWACVIGSVVLTILTLIII</sequence>
<dbReference type="PANTHER" id="PTHR10978:SF5">
    <property type="entry name" value="SUCCINATE DEHYDROGENASE CYTOCHROME B560 SUBUNIT, MITOCHONDRIAL"/>
    <property type="match status" value="1"/>
</dbReference>
<dbReference type="GO" id="GO:0009055">
    <property type="term" value="F:electron transfer activity"/>
    <property type="evidence" value="ECO:0007669"/>
    <property type="project" value="InterPro"/>
</dbReference>
<evidence type="ECO:0000256" key="5">
    <source>
        <dbReference type="ARBA" id="ARBA00022617"/>
    </source>
</evidence>
<evidence type="ECO:0000313" key="15">
    <source>
        <dbReference type="Proteomes" id="UP000281128"/>
    </source>
</evidence>
<evidence type="ECO:0000256" key="12">
    <source>
        <dbReference type="PIRSR" id="PIRSR000178-1"/>
    </source>
</evidence>
<evidence type="ECO:0000256" key="6">
    <source>
        <dbReference type="ARBA" id="ARBA00022692"/>
    </source>
</evidence>
<evidence type="ECO:0000256" key="7">
    <source>
        <dbReference type="ARBA" id="ARBA00022723"/>
    </source>
</evidence>
<dbReference type="InterPro" id="IPR034804">
    <property type="entry name" value="SQR/QFR_C/D"/>
</dbReference>
<reference evidence="14 15" key="1">
    <citation type="submission" date="2018-09" db="EMBL/GenBank/DDBJ databases">
        <title>Roseovarius spongiae sp. nov., isolated from a marine sponge.</title>
        <authorList>
            <person name="Zhuang L."/>
            <person name="Luo L."/>
        </authorList>
    </citation>
    <scope>NUCLEOTIDE SEQUENCE [LARGE SCALE GENOMIC DNA]</scope>
    <source>
        <strain evidence="14 15">HN-E21</strain>
    </source>
</reference>
<evidence type="ECO:0000256" key="8">
    <source>
        <dbReference type="ARBA" id="ARBA00022989"/>
    </source>
</evidence>
<comment type="subunit">
    <text evidence="11">Part of an enzyme complex containing four subunits: a flavoprotein, an iron-sulfur protein, plus two membrane-anchoring proteins, SdhC and SdhD. The complex can form homotrimers.</text>
</comment>
<feature type="transmembrane region" description="Helical" evidence="13">
    <location>
        <begin position="30"/>
        <end position="50"/>
    </location>
</feature>
<comment type="caution">
    <text evidence="14">The sequence shown here is derived from an EMBL/GenBank/DDBJ whole genome shotgun (WGS) entry which is preliminary data.</text>
</comment>
<gene>
    <name evidence="14" type="primary">sdhC</name>
    <name evidence="14" type="ORF">D6850_00075</name>
</gene>
<dbReference type="InterPro" id="IPR014314">
    <property type="entry name" value="Succ_DH_cytb556"/>
</dbReference>
<protein>
    <recommendedName>
        <fullName evidence="4">Succinate dehydrogenase cytochrome b556 subunit</fullName>
    </recommendedName>
</protein>
<evidence type="ECO:0000256" key="3">
    <source>
        <dbReference type="ARBA" id="ARBA00007244"/>
    </source>
</evidence>
<proteinExistence type="inferred from homology"/>
<dbReference type="OrthoDB" id="9799441at2"/>
<dbReference type="InterPro" id="IPR018495">
    <property type="entry name" value="Succ_DH_cyt_bsu_CS"/>
</dbReference>
<dbReference type="SUPFAM" id="SSF81343">
    <property type="entry name" value="Fumarate reductase respiratory complex transmembrane subunits"/>
    <property type="match status" value="1"/>
</dbReference>
<dbReference type="CDD" id="cd03499">
    <property type="entry name" value="SQR_TypeC_SdhC"/>
    <property type="match status" value="1"/>
</dbReference>
<keyword evidence="10 13" id="KW-0472">Membrane</keyword>